<keyword evidence="3" id="KW-1185">Reference proteome</keyword>
<accession>A0A6P1E3Q1</accession>
<comment type="caution">
    <text evidence="2">The sequence shown here is derived from an EMBL/GenBank/DDBJ whole genome shotgun (WGS) entry which is preliminary data.</text>
</comment>
<feature type="region of interest" description="Disordered" evidence="1">
    <location>
        <begin position="26"/>
        <end position="51"/>
    </location>
</feature>
<name>A0A6P1E3Q1_9GAMM</name>
<dbReference type="AlphaFoldDB" id="A0A6P1E3Q1"/>
<reference evidence="2 3" key="2">
    <citation type="submission" date="2020-02" db="EMBL/GenBank/DDBJ databases">
        <title>Genome sequences of Thiorhodococcus mannitoliphagus and Thiorhodococcus minor, purple sulfur photosynthetic bacteria in the gammaproteobacterial family, Chromatiaceae.</title>
        <authorList>
            <person name="Aviles F.A."/>
            <person name="Meyer T.E."/>
            <person name="Kyndt J.A."/>
        </authorList>
    </citation>
    <scope>NUCLEOTIDE SEQUENCE [LARGE SCALE GENOMIC DNA]</scope>
    <source>
        <strain evidence="2 3">DSM 18266</strain>
    </source>
</reference>
<dbReference type="Proteomes" id="UP000471640">
    <property type="component" value="Unassembled WGS sequence"/>
</dbReference>
<evidence type="ECO:0000313" key="3">
    <source>
        <dbReference type="Proteomes" id="UP000471640"/>
    </source>
</evidence>
<reference evidence="3" key="1">
    <citation type="journal article" date="2020" name="Microbiol. Resour. Announc.">
        <title>Draft Genome Sequences of Thiorhodococcus mannitoliphagus and Thiorhodococcus minor, Purple Sulfur Photosynthetic Bacteria in the Gammaproteobacterial Family Chromatiaceae.</title>
        <authorList>
            <person name="Aviles F.A."/>
            <person name="Meyer T.E."/>
            <person name="Kyndt J.A."/>
        </authorList>
    </citation>
    <scope>NUCLEOTIDE SEQUENCE [LARGE SCALE GENOMIC DNA]</scope>
    <source>
        <strain evidence="3">DSM 18266</strain>
    </source>
</reference>
<evidence type="ECO:0000256" key="1">
    <source>
        <dbReference type="SAM" id="MobiDB-lite"/>
    </source>
</evidence>
<proteinExistence type="predicted"/>
<dbReference type="EMBL" id="JAAIJR010000267">
    <property type="protein sequence ID" value="NEX23666.1"/>
    <property type="molecule type" value="Genomic_DNA"/>
</dbReference>
<evidence type="ECO:0000313" key="2">
    <source>
        <dbReference type="EMBL" id="NEX23666.1"/>
    </source>
</evidence>
<gene>
    <name evidence="2" type="ORF">G3480_25905</name>
</gene>
<sequence>EWAVFQTFTPEAMAAWLLATAQQVQLGKYRKHPRGPKKPAPTRTHDPKKPPVSVARLLAQRQSGKAIGGRENGLR</sequence>
<protein>
    <submittedName>
        <fullName evidence="2">Uncharacterized protein</fullName>
    </submittedName>
</protein>
<feature type="compositionally biased region" description="Basic residues" evidence="1">
    <location>
        <begin position="28"/>
        <end position="37"/>
    </location>
</feature>
<feature type="non-terminal residue" evidence="2">
    <location>
        <position position="1"/>
    </location>
</feature>
<organism evidence="2 3">
    <name type="scientific">Thiorhodococcus mannitoliphagus</name>
    <dbReference type="NCBI Taxonomy" id="329406"/>
    <lineage>
        <taxon>Bacteria</taxon>
        <taxon>Pseudomonadati</taxon>
        <taxon>Pseudomonadota</taxon>
        <taxon>Gammaproteobacteria</taxon>
        <taxon>Chromatiales</taxon>
        <taxon>Chromatiaceae</taxon>
        <taxon>Thiorhodococcus</taxon>
    </lineage>
</organism>